<dbReference type="EMBL" id="CAKMRJ010002223">
    <property type="protein sequence ID" value="CAH1426746.1"/>
    <property type="molecule type" value="Genomic_DNA"/>
</dbReference>
<dbReference type="Proteomes" id="UP001157418">
    <property type="component" value="Unassembled WGS sequence"/>
</dbReference>
<accession>A0AAU9MMP2</accession>
<protein>
    <submittedName>
        <fullName evidence="2">Uncharacterized protein</fullName>
    </submittedName>
</protein>
<keyword evidence="3" id="KW-1185">Reference proteome</keyword>
<reference evidence="2 3" key="1">
    <citation type="submission" date="2022-01" db="EMBL/GenBank/DDBJ databases">
        <authorList>
            <person name="Xiong W."/>
            <person name="Schranz E."/>
        </authorList>
    </citation>
    <scope>NUCLEOTIDE SEQUENCE [LARGE SCALE GENOMIC DNA]</scope>
</reference>
<evidence type="ECO:0000313" key="2">
    <source>
        <dbReference type="EMBL" id="CAH1426746.1"/>
    </source>
</evidence>
<dbReference type="AlphaFoldDB" id="A0AAU9MMP2"/>
<comment type="caution">
    <text evidence="2">The sequence shown here is derived from an EMBL/GenBank/DDBJ whole genome shotgun (WGS) entry which is preliminary data.</text>
</comment>
<evidence type="ECO:0000256" key="1">
    <source>
        <dbReference type="SAM" id="MobiDB-lite"/>
    </source>
</evidence>
<feature type="region of interest" description="Disordered" evidence="1">
    <location>
        <begin position="35"/>
        <end position="55"/>
    </location>
</feature>
<feature type="compositionally biased region" description="Basic residues" evidence="1">
    <location>
        <begin position="39"/>
        <end position="51"/>
    </location>
</feature>
<name>A0AAU9MMP2_9ASTR</name>
<proteinExistence type="predicted"/>
<organism evidence="2 3">
    <name type="scientific">Lactuca virosa</name>
    <dbReference type="NCBI Taxonomy" id="75947"/>
    <lineage>
        <taxon>Eukaryota</taxon>
        <taxon>Viridiplantae</taxon>
        <taxon>Streptophyta</taxon>
        <taxon>Embryophyta</taxon>
        <taxon>Tracheophyta</taxon>
        <taxon>Spermatophyta</taxon>
        <taxon>Magnoliopsida</taxon>
        <taxon>eudicotyledons</taxon>
        <taxon>Gunneridae</taxon>
        <taxon>Pentapetalae</taxon>
        <taxon>asterids</taxon>
        <taxon>campanulids</taxon>
        <taxon>Asterales</taxon>
        <taxon>Asteraceae</taxon>
        <taxon>Cichorioideae</taxon>
        <taxon>Cichorieae</taxon>
        <taxon>Lactucinae</taxon>
        <taxon>Lactuca</taxon>
    </lineage>
</organism>
<gene>
    <name evidence="2" type="ORF">LVIROSA_LOCUS13811</name>
</gene>
<evidence type="ECO:0000313" key="3">
    <source>
        <dbReference type="Proteomes" id="UP001157418"/>
    </source>
</evidence>
<sequence length="174" mass="20089">MKSKKYEQPKSIPERIEKEVVQPVQEPVVKDVVPSKTSVLKRTKKPSHRPRHSPEQPIIKEVLVKPLSSPKEGSISKIKKICKPQLNRRGVIISEVPSAVSPALKKRKAHEMVKILRRKRSNWKILLMRLLWKQISKVEAIVLPFKMKILASHHHKATLKLSRISRRLEVLVVL</sequence>